<sequence>MRSPHYCQDTYALSLKSVSHAYHNNAESNLRVLQDVTLNVKKSEIVSIIGASGIGKTSLLDIASGLITPKEGIVSVNGISASEACKQKIIGNVGQSDTLLPWKTVYDNVALPLSIGIVRSDRKRDIVNRMVTAVGLTGFSNYYPFQLSAGMKQRVSVARAFVHSPEILLLDEPFGHLDEITRESVRETLIDLCRQRKTTVVMVTHNTDEALAISDRVVVMTGRPCYISGQISTSSLGSMNLHETKSNLLELMAEGFD</sequence>
<protein>
    <recommendedName>
        <fullName evidence="4">ABC transporter domain-containing protein</fullName>
    </recommendedName>
</protein>
<dbReference type="Gene3D" id="3.40.50.300">
    <property type="entry name" value="P-loop containing nucleotide triphosphate hydrolases"/>
    <property type="match status" value="1"/>
</dbReference>
<proteinExistence type="predicted"/>
<dbReference type="CDD" id="cd03293">
    <property type="entry name" value="ABC_NrtD_SsuB_transporters"/>
    <property type="match status" value="1"/>
</dbReference>
<evidence type="ECO:0000313" key="5">
    <source>
        <dbReference type="EMBL" id="SVB65363.1"/>
    </source>
</evidence>
<dbReference type="PROSITE" id="PS00211">
    <property type="entry name" value="ABC_TRANSPORTER_1"/>
    <property type="match status" value="1"/>
</dbReference>
<feature type="domain" description="ABC transporter" evidence="4">
    <location>
        <begin position="13"/>
        <end position="247"/>
    </location>
</feature>
<dbReference type="Pfam" id="PF00005">
    <property type="entry name" value="ABC_tran"/>
    <property type="match status" value="1"/>
</dbReference>
<organism evidence="5">
    <name type="scientific">marine metagenome</name>
    <dbReference type="NCBI Taxonomy" id="408172"/>
    <lineage>
        <taxon>unclassified sequences</taxon>
        <taxon>metagenomes</taxon>
        <taxon>ecological metagenomes</taxon>
    </lineage>
</organism>
<keyword evidence="3" id="KW-0067">ATP-binding</keyword>
<dbReference type="InterPro" id="IPR050166">
    <property type="entry name" value="ABC_transporter_ATP-bind"/>
</dbReference>
<dbReference type="InterPro" id="IPR017871">
    <property type="entry name" value="ABC_transporter-like_CS"/>
</dbReference>
<keyword evidence="1" id="KW-0813">Transport</keyword>
<evidence type="ECO:0000256" key="1">
    <source>
        <dbReference type="ARBA" id="ARBA00022448"/>
    </source>
</evidence>
<dbReference type="GO" id="GO:0016887">
    <property type="term" value="F:ATP hydrolysis activity"/>
    <property type="evidence" value="ECO:0007669"/>
    <property type="project" value="InterPro"/>
</dbReference>
<reference evidence="5" key="1">
    <citation type="submission" date="2018-05" db="EMBL/GenBank/DDBJ databases">
        <authorList>
            <person name="Lanie J.A."/>
            <person name="Ng W.-L."/>
            <person name="Kazmierczak K.M."/>
            <person name="Andrzejewski T.M."/>
            <person name="Davidsen T.M."/>
            <person name="Wayne K.J."/>
            <person name="Tettelin H."/>
            <person name="Glass J.I."/>
            <person name="Rusch D."/>
            <person name="Podicherti R."/>
            <person name="Tsui H.-C.T."/>
            <person name="Winkler M.E."/>
        </authorList>
    </citation>
    <scope>NUCLEOTIDE SEQUENCE</scope>
</reference>
<dbReference type="GO" id="GO:0005524">
    <property type="term" value="F:ATP binding"/>
    <property type="evidence" value="ECO:0007669"/>
    <property type="project" value="UniProtKB-KW"/>
</dbReference>
<evidence type="ECO:0000259" key="4">
    <source>
        <dbReference type="PROSITE" id="PS50893"/>
    </source>
</evidence>
<dbReference type="PANTHER" id="PTHR42788:SF13">
    <property type="entry name" value="ALIPHATIC SULFONATES IMPORT ATP-BINDING PROTEIN SSUB"/>
    <property type="match status" value="1"/>
</dbReference>
<dbReference type="InterPro" id="IPR003439">
    <property type="entry name" value="ABC_transporter-like_ATP-bd"/>
</dbReference>
<dbReference type="AlphaFoldDB" id="A0A382FT07"/>
<keyword evidence="2" id="KW-0547">Nucleotide-binding</keyword>
<dbReference type="InterPro" id="IPR003593">
    <property type="entry name" value="AAA+_ATPase"/>
</dbReference>
<dbReference type="EMBL" id="UINC01051333">
    <property type="protein sequence ID" value="SVB65363.1"/>
    <property type="molecule type" value="Genomic_DNA"/>
</dbReference>
<evidence type="ECO:0000256" key="2">
    <source>
        <dbReference type="ARBA" id="ARBA00022741"/>
    </source>
</evidence>
<dbReference type="SUPFAM" id="SSF52540">
    <property type="entry name" value="P-loop containing nucleoside triphosphate hydrolases"/>
    <property type="match status" value="1"/>
</dbReference>
<gene>
    <name evidence="5" type="ORF">METZ01_LOCUS218217</name>
</gene>
<accession>A0A382FT07</accession>
<dbReference type="PROSITE" id="PS50893">
    <property type="entry name" value="ABC_TRANSPORTER_2"/>
    <property type="match status" value="1"/>
</dbReference>
<dbReference type="PANTHER" id="PTHR42788">
    <property type="entry name" value="TAURINE IMPORT ATP-BINDING PROTEIN-RELATED"/>
    <property type="match status" value="1"/>
</dbReference>
<dbReference type="SMART" id="SM00382">
    <property type="entry name" value="AAA"/>
    <property type="match status" value="1"/>
</dbReference>
<evidence type="ECO:0000256" key="3">
    <source>
        <dbReference type="ARBA" id="ARBA00022840"/>
    </source>
</evidence>
<dbReference type="InterPro" id="IPR027417">
    <property type="entry name" value="P-loop_NTPase"/>
</dbReference>
<name>A0A382FT07_9ZZZZ</name>